<feature type="compositionally biased region" description="Basic and acidic residues" evidence="2">
    <location>
        <begin position="215"/>
        <end position="227"/>
    </location>
</feature>
<dbReference type="InterPro" id="IPR036875">
    <property type="entry name" value="Znf_CCHC_sf"/>
</dbReference>
<dbReference type="Pfam" id="PF00098">
    <property type="entry name" value="zf-CCHC"/>
    <property type="match status" value="1"/>
</dbReference>
<name>A0ABQ5K6E3_9EUKA</name>
<organism evidence="4 5">
    <name type="scientific">Aduncisulcus paluster</name>
    <dbReference type="NCBI Taxonomy" id="2918883"/>
    <lineage>
        <taxon>Eukaryota</taxon>
        <taxon>Metamonada</taxon>
        <taxon>Carpediemonas-like organisms</taxon>
        <taxon>Aduncisulcus</taxon>
    </lineage>
</organism>
<reference evidence="4" key="1">
    <citation type="submission" date="2022-03" db="EMBL/GenBank/DDBJ databases">
        <title>Draft genome sequence of Aduncisulcus paluster, a free-living microaerophilic Fornicata.</title>
        <authorList>
            <person name="Yuyama I."/>
            <person name="Kume K."/>
            <person name="Tamura T."/>
            <person name="Inagaki Y."/>
            <person name="Hashimoto T."/>
        </authorList>
    </citation>
    <scope>NUCLEOTIDE SEQUENCE</scope>
    <source>
        <strain evidence="4">NY0171</strain>
    </source>
</reference>
<dbReference type="SUPFAM" id="SSF57756">
    <property type="entry name" value="Retrovirus zinc finger-like domains"/>
    <property type="match status" value="1"/>
</dbReference>
<sequence length="270" mass="31432">MEKLMDKQRPFLSKFGQRHFETFRQNFESYRALGGKTPLFALVNADTRLIYEDVVESSLPNPVNLPDEEAIAKSETDFIEAVETYFGHFSALDVLNILDKTKLTRVTEDAIAGYVKRYRSALHRLDKDEVLTEETICKYFLRGIEHRAFKTRMEAALQKQEFTLANFTRVIFSQLLIVKESREDASHYEALPDRPRKQSKHFSKKGMHSDSSPRSFEKERKKFSDRRTNTDWKKEIVCFNCGQKGHFASECPRKKHDMKAPVGKEGLPRL</sequence>
<feature type="region of interest" description="Disordered" evidence="2">
    <location>
        <begin position="248"/>
        <end position="270"/>
    </location>
</feature>
<proteinExistence type="predicted"/>
<keyword evidence="5" id="KW-1185">Reference proteome</keyword>
<feature type="compositionally biased region" description="Basic residues" evidence="2">
    <location>
        <begin position="197"/>
        <end position="206"/>
    </location>
</feature>
<evidence type="ECO:0000256" key="2">
    <source>
        <dbReference type="SAM" id="MobiDB-lite"/>
    </source>
</evidence>
<dbReference type="Proteomes" id="UP001057375">
    <property type="component" value="Unassembled WGS sequence"/>
</dbReference>
<protein>
    <recommendedName>
        <fullName evidence="3">CCHC-type domain-containing protein</fullName>
    </recommendedName>
</protein>
<evidence type="ECO:0000313" key="4">
    <source>
        <dbReference type="EMBL" id="GKT28138.1"/>
    </source>
</evidence>
<feature type="compositionally biased region" description="Basic and acidic residues" evidence="2">
    <location>
        <begin position="187"/>
        <end position="196"/>
    </location>
</feature>
<dbReference type="EMBL" id="BQXS01000162">
    <property type="protein sequence ID" value="GKT28138.1"/>
    <property type="molecule type" value="Genomic_DNA"/>
</dbReference>
<evidence type="ECO:0000313" key="5">
    <source>
        <dbReference type="Proteomes" id="UP001057375"/>
    </source>
</evidence>
<accession>A0ABQ5K6E3</accession>
<comment type="caution">
    <text evidence="4">The sequence shown here is derived from an EMBL/GenBank/DDBJ whole genome shotgun (WGS) entry which is preliminary data.</text>
</comment>
<keyword evidence="1" id="KW-0863">Zinc-finger</keyword>
<dbReference type="Gene3D" id="4.10.60.10">
    <property type="entry name" value="Zinc finger, CCHC-type"/>
    <property type="match status" value="1"/>
</dbReference>
<keyword evidence="1" id="KW-0479">Metal-binding</keyword>
<dbReference type="PROSITE" id="PS50158">
    <property type="entry name" value="ZF_CCHC"/>
    <property type="match status" value="1"/>
</dbReference>
<feature type="domain" description="CCHC-type" evidence="3">
    <location>
        <begin position="238"/>
        <end position="253"/>
    </location>
</feature>
<evidence type="ECO:0000256" key="1">
    <source>
        <dbReference type="PROSITE-ProRule" id="PRU00047"/>
    </source>
</evidence>
<dbReference type="InterPro" id="IPR001878">
    <property type="entry name" value="Znf_CCHC"/>
</dbReference>
<gene>
    <name evidence="4" type="ORF">ADUPG1_000455</name>
</gene>
<keyword evidence="1" id="KW-0862">Zinc</keyword>
<feature type="region of interest" description="Disordered" evidence="2">
    <location>
        <begin position="187"/>
        <end position="227"/>
    </location>
</feature>
<dbReference type="SMART" id="SM00343">
    <property type="entry name" value="ZnF_C2HC"/>
    <property type="match status" value="1"/>
</dbReference>
<evidence type="ECO:0000259" key="3">
    <source>
        <dbReference type="PROSITE" id="PS50158"/>
    </source>
</evidence>